<feature type="transmembrane region" description="Helical" evidence="1">
    <location>
        <begin position="125"/>
        <end position="147"/>
    </location>
</feature>
<feature type="transmembrane region" description="Helical" evidence="1">
    <location>
        <begin position="59"/>
        <end position="75"/>
    </location>
</feature>
<gene>
    <name evidence="2" type="ORF">M3N55_15855</name>
</gene>
<comment type="caution">
    <text evidence="2">The sequence shown here is derived from an EMBL/GenBank/DDBJ whole genome shotgun (WGS) entry which is preliminary data.</text>
</comment>
<keyword evidence="1" id="KW-0812">Transmembrane</keyword>
<reference evidence="2 3" key="1">
    <citation type="submission" date="2022-05" db="EMBL/GenBank/DDBJ databases">
        <title>Seasonal and diel survey of microbial diversity of the Tyrrhenian coast.</title>
        <authorList>
            <person name="Gattoni G."/>
            <person name="Corral P."/>
        </authorList>
    </citation>
    <scope>NUCLEOTIDE SEQUENCE [LARGE SCALE GENOMIC DNA]</scope>
    <source>
        <strain evidence="2 3">V10</strain>
    </source>
</reference>
<keyword evidence="3" id="KW-1185">Reference proteome</keyword>
<feature type="transmembrane region" description="Helical" evidence="1">
    <location>
        <begin position="213"/>
        <end position="232"/>
    </location>
</feature>
<proteinExistence type="predicted"/>
<organism evidence="2 3">
    <name type="scientific">Roseinatronobacter domitianus</name>
    <dbReference type="NCBI Taxonomy" id="2940293"/>
    <lineage>
        <taxon>Bacteria</taxon>
        <taxon>Pseudomonadati</taxon>
        <taxon>Pseudomonadota</taxon>
        <taxon>Alphaproteobacteria</taxon>
        <taxon>Rhodobacterales</taxon>
        <taxon>Paracoccaceae</taxon>
        <taxon>Roseinatronobacter</taxon>
    </lineage>
</organism>
<keyword evidence="1" id="KW-0472">Membrane</keyword>
<accession>A0ABT0M5Q9</accession>
<feature type="transmembrane region" description="Helical" evidence="1">
    <location>
        <begin position="15"/>
        <end position="39"/>
    </location>
</feature>
<evidence type="ECO:0000313" key="3">
    <source>
        <dbReference type="Proteomes" id="UP001202550"/>
    </source>
</evidence>
<dbReference type="Proteomes" id="UP001202550">
    <property type="component" value="Unassembled WGS sequence"/>
</dbReference>
<name>A0ABT0M5Q9_9RHOB</name>
<feature type="transmembrane region" description="Helical" evidence="1">
    <location>
        <begin position="239"/>
        <end position="258"/>
    </location>
</feature>
<dbReference type="EMBL" id="JALZWP010000028">
    <property type="protein sequence ID" value="MCL1630195.1"/>
    <property type="molecule type" value="Genomic_DNA"/>
</dbReference>
<feature type="transmembrane region" description="Helical" evidence="1">
    <location>
        <begin position="159"/>
        <end position="181"/>
    </location>
</feature>
<sequence>MMLPQIVHARSRWPFSLWVFGGMCCAMIFAFLVTTALWASDIRELDGVSVWAKPLKFELALAIHAGTLAFAVSRLRPSLQAGRFMQGIAFAFLVACVIEMGWIIFQASQGQHSHFNDSTALHRAMFSVMAIAAVIITGAAAAVAFQVSRDLDFAAGSTVKTGIVLGLLGGTVLTIVTAFIIGGRGSPYVGELPPHAARMMFTGWSLTGGDLRVAHFLATHMMQAVPIAAALAVRARIGFFARSFVLGFAALWAVWVLVEFSLALSGQPAIFITLGF</sequence>
<dbReference type="RefSeq" id="WP_249060851.1">
    <property type="nucleotide sequence ID" value="NZ_JALZWP010000028.1"/>
</dbReference>
<evidence type="ECO:0000256" key="1">
    <source>
        <dbReference type="SAM" id="Phobius"/>
    </source>
</evidence>
<protein>
    <submittedName>
        <fullName evidence="2">Uncharacterized protein</fullName>
    </submittedName>
</protein>
<evidence type="ECO:0000313" key="2">
    <source>
        <dbReference type="EMBL" id="MCL1630195.1"/>
    </source>
</evidence>
<keyword evidence="1" id="KW-1133">Transmembrane helix</keyword>
<feature type="transmembrane region" description="Helical" evidence="1">
    <location>
        <begin position="87"/>
        <end position="105"/>
    </location>
</feature>